<keyword evidence="6 10" id="KW-0418">Kinase</keyword>
<comment type="caution">
    <text evidence="13">The sequence shown here is derived from an EMBL/GenBank/DDBJ whole genome shotgun (WGS) entry which is preliminary data.</text>
</comment>
<keyword evidence="14" id="KW-1185">Reference proteome</keyword>
<comment type="catalytic activity">
    <reaction evidence="10">
        <text>4-CDP-2-C-methyl-D-erythritol + ATP = 4-CDP-2-C-methyl-D-erythritol 2-phosphate + ADP + H(+)</text>
        <dbReference type="Rhea" id="RHEA:18437"/>
        <dbReference type="ChEBI" id="CHEBI:15378"/>
        <dbReference type="ChEBI" id="CHEBI:30616"/>
        <dbReference type="ChEBI" id="CHEBI:57823"/>
        <dbReference type="ChEBI" id="CHEBI:57919"/>
        <dbReference type="ChEBI" id="CHEBI:456216"/>
        <dbReference type="EC" id="2.7.1.148"/>
    </reaction>
</comment>
<dbReference type="NCBIfam" id="NF011202">
    <property type="entry name" value="PRK14608.1"/>
    <property type="match status" value="1"/>
</dbReference>
<dbReference type="SUPFAM" id="SSF55060">
    <property type="entry name" value="GHMP Kinase, C-terminal domain"/>
    <property type="match status" value="1"/>
</dbReference>
<proteinExistence type="inferred from homology"/>
<dbReference type="EC" id="2.7.1.148" evidence="2 10"/>
<evidence type="ECO:0000256" key="7">
    <source>
        <dbReference type="ARBA" id="ARBA00022840"/>
    </source>
</evidence>
<evidence type="ECO:0000259" key="11">
    <source>
        <dbReference type="Pfam" id="PF00288"/>
    </source>
</evidence>
<name>A0ABU9T7Q9_9HYPH</name>
<feature type="domain" description="GHMP kinase C-terminal" evidence="12">
    <location>
        <begin position="218"/>
        <end position="279"/>
    </location>
</feature>
<sequence length="295" mass="31283">MQLLNAPAKINLALHVTGQREDGYHLIDSLVVFAGTVDACDTVHVSTSIVDGFGISGPFAHDLTDDVNGENLVINARDHVRLGAIKAGVSVPAVHISLEKRLPIASGLGGGSSDAAAALTLLHKHWKVPFDPDHSGPAALSKKLGADVPMCMLKKPVHVTGIGEKVSILKNFPKLNLVLVNCGQQISTPDVFSALKTKDNSAIFDLPDDAEEIVPFLKDRTRNDLEEAAIDLCPDIQKSLHLLYSQGAILARMSGSGATCFGIFDSAPAARTAAQAINDAEPKWWVKATRTTSSS</sequence>
<dbReference type="HAMAP" id="MF_00061">
    <property type="entry name" value="IspE"/>
    <property type="match status" value="1"/>
</dbReference>
<evidence type="ECO:0000256" key="6">
    <source>
        <dbReference type="ARBA" id="ARBA00022777"/>
    </source>
</evidence>
<feature type="active site" evidence="10">
    <location>
        <position position="9"/>
    </location>
</feature>
<evidence type="ECO:0000256" key="1">
    <source>
        <dbReference type="ARBA" id="ARBA00009684"/>
    </source>
</evidence>
<keyword evidence="7 10" id="KW-0067">ATP-binding</keyword>
<dbReference type="GO" id="GO:0050515">
    <property type="term" value="F:4-(cytidine 5'-diphospho)-2-C-methyl-D-erythritol kinase activity"/>
    <property type="evidence" value="ECO:0007669"/>
    <property type="project" value="UniProtKB-EC"/>
</dbReference>
<dbReference type="Gene3D" id="3.30.70.890">
    <property type="entry name" value="GHMP kinase, C-terminal domain"/>
    <property type="match status" value="1"/>
</dbReference>
<dbReference type="PANTHER" id="PTHR43527:SF2">
    <property type="entry name" value="4-DIPHOSPHOCYTIDYL-2-C-METHYL-D-ERYTHRITOL KINASE, CHLOROPLASTIC"/>
    <property type="match status" value="1"/>
</dbReference>
<dbReference type="RefSeq" id="WP_342848516.1">
    <property type="nucleotide sequence ID" value="NZ_JBBMQO010000006.1"/>
</dbReference>
<evidence type="ECO:0000256" key="2">
    <source>
        <dbReference type="ARBA" id="ARBA00012052"/>
    </source>
</evidence>
<keyword evidence="4 10" id="KW-0808">Transferase</keyword>
<dbReference type="InterPro" id="IPR004424">
    <property type="entry name" value="IspE"/>
</dbReference>
<keyword evidence="8 10" id="KW-0414">Isoprene biosynthesis</keyword>
<dbReference type="SUPFAM" id="SSF54211">
    <property type="entry name" value="Ribosomal protein S5 domain 2-like"/>
    <property type="match status" value="1"/>
</dbReference>
<evidence type="ECO:0000256" key="8">
    <source>
        <dbReference type="ARBA" id="ARBA00023229"/>
    </source>
</evidence>
<dbReference type="NCBIfam" id="TIGR00154">
    <property type="entry name" value="ispE"/>
    <property type="match status" value="1"/>
</dbReference>
<evidence type="ECO:0000256" key="4">
    <source>
        <dbReference type="ARBA" id="ARBA00022679"/>
    </source>
</evidence>
<evidence type="ECO:0000256" key="5">
    <source>
        <dbReference type="ARBA" id="ARBA00022741"/>
    </source>
</evidence>
<dbReference type="Proteomes" id="UP001477870">
    <property type="component" value="Unassembled WGS sequence"/>
</dbReference>
<dbReference type="InterPro" id="IPR020568">
    <property type="entry name" value="Ribosomal_Su5_D2-typ_SF"/>
</dbReference>
<dbReference type="InterPro" id="IPR013750">
    <property type="entry name" value="GHMP_kinase_C_dom"/>
</dbReference>
<dbReference type="InterPro" id="IPR006204">
    <property type="entry name" value="GHMP_kinase_N_dom"/>
</dbReference>
<accession>A0ABU9T7Q9</accession>
<keyword evidence="5 10" id="KW-0547">Nucleotide-binding</keyword>
<dbReference type="PANTHER" id="PTHR43527">
    <property type="entry name" value="4-DIPHOSPHOCYTIDYL-2-C-METHYL-D-ERYTHRITOL KINASE, CHLOROPLASTIC"/>
    <property type="match status" value="1"/>
</dbReference>
<comment type="function">
    <text evidence="10">Catalyzes the phosphorylation of the position 2 hydroxy group of 4-diphosphocytidyl-2C-methyl-D-erythritol.</text>
</comment>
<evidence type="ECO:0000313" key="14">
    <source>
        <dbReference type="Proteomes" id="UP001477870"/>
    </source>
</evidence>
<dbReference type="InterPro" id="IPR036554">
    <property type="entry name" value="GHMP_kinase_C_sf"/>
</dbReference>
<feature type="active site" evidence="10">
    <location>
        <position position="147"/>
    </location>
</feature>
<evidence type="ECO:0000256" key="3">
    <source>
        <dbReference type="ARBA" id="ARBA00017473"/>
    </source>
</evidence>
<dbReference type="Gene3D" id="3.30.230.10">
    <property type="match status" value="1"/>
</dbReference>
<protein>
    <recommendedName>
        <fullName evidence="3 10">4-diphosphocytidyl-2-C-methyl-D-erythritol kinase</fullName>
        <shortName evidence="10">CMK</shortName>
        <ecNumber evidence="2 10">2.7.1.148</ecNumber>
    </recommendedName>
    <alternativeName>
        <fullName evidence="9 10">4-(cytidine-5'-diphospho)-2-C-methyl-D-erythritol kinase</fullName>
    </alternativeName>
</protein>
<comment type="similarity">
    <text evidence="1 10">Belongs to the GHMP kinase family. IspE subfamily.</text>
</comment>
<comment type="pathway">
    <text evidence="10">Isoprenoid biosynthesis; isopentenyl diphosphate biosynthesis via DXP pathway; isopentenyl diphosphate from 1-deoxy-D-xylulose 5-phosphate: step 3/6.</text>
</comment>
<gene>
    <name evidence="10" type="primary">ispE</name>
    <name evidence="13" type="ORF">WNY59_11185</name>
</gene>
<reference evidence="13 14" key="1">
    <citation type="submission" date="2024-03" db="EMBL/GenBank/DDBJ databases">
        <title>Community enrichment and isolation of bacterial strains for fucoidan degradation.</title>
        <authorList>
            <person name="Sichert A."/>
        </authorList>
    </citation>
    <scope>NUCLEOTIDE SEQUENCE [LARGE SCALE GENOMIC DNA]</scope>
    <source>
        <strain evidence="13 14">AS62</strain>
    </source>
</reference>
<dbReference type="InterPro" id="IPR014721">
    <property type="entry name" value="Ribsml_uS5_D2-typ_fold_subgr"/>
</dbReference>
<feature type="binding site" evidence="10">
    <location>
        <begin position="103"/>
        <end position="113"/>
    </location>
    <ligand>
        <name>ATP</name>
        <dbReference type="ChEBI" id="CHEBI:30616"/>
    </ligand>
</feature>
<feature type="domain" description="GHMP kinase N-terminal" evidence="11">
    <location>
        <begin position="86"/>
        <end position="153"/>
    </location>
</feature>
<evidence type="ECO:0000256" key="10">
    <source>
        <dbReference type="HAMAP-Rule" id="MF_00061"/>
    </source>
</evidence>
<dbReference type="PIRSF" id="PIRSF010376">
    <property type="entry name" value="IspE"/>
    <property type="match status" value="1"/>
</dbReference>
<organism evidence="13 14">
    <name type="scientific">Ahrensia kielensis</name>
    <dbReference type="NCBI Taxonomy" id="76980"/>
    <lineage>
        <taxon>Bacteria</taxon>
        <taxon>Pseudomonadati</taxon>
        <taxon>Pseudomonadota</taxon>
        <taxon>Alphaproteobacteria</taxon>
        <taxon>Hyphomicrobiales</taxon>
        <taxon>Ahrensiaceae</taxon>
        <taxon>Ahrensia</taxon>
    </lineage>
</organism>
<evidence type="ECO:0000259" key="12">
    <source>
        <dbReference type="Pfam" id="PF08544"/>
    </source>
</evidence>
<dbReference type="Pfam" id="PF00288">
    <property type="entry name" value="GHMP_kinases_N"/>
    <property type="match status" value="1"/>
</dbReference>
<evidence type="ECO:0000256" key="9">
    <source>
        <dbReference type="ARBA" id="ARBA00032554"/>
    </source>
</evidence>
<dbReference type="Pfam" id="PF08544">
    <property type="entry name" value="GHMP_kinases_C"/>
    <property type="match status" value="1"/>
</dbReference>
<dbReference type="EMBL" id="JBBMQO010000006">
    <property type="protein sequence ID" value="MEM5502155.1"/>
    <property type="molecule type" value="Genomic_DNA"/>
</dbReference>
<evidence type="ECO:0000313" key="13">
    <source>
        <dbReference type="EMBL" id="MEM5502155.1"/>
    </source>
</evidence>